<keyword evidence="4" id="KW-1185">Reference proteome</keyword>
<dbReference type="InterPro" id="IPR000551">
    <property type="entry name" value="MerR-type_HTH_dom"/>
</dbReference>
<proteinExistence type="predicted"/>
<evidence type="ECO:0000256" key="1">
    <source>
        <dbReference type="ARBA" id="ARBA00023125"/>
    </source>
</evidence>
<dbReference type="InterPro" id="IPR009061">
    <property type="entry name" value="DNA-bd_dom_put_sf"/>
</dbReference>
<gene>
    <name evidence="3" type="ORF">C9J12_26795</name>
</gene>
<dbReference type="InterPro" id="IPR047057">
    <property type="entry name" value="MerR_fam"/>
</dbReference>
<dbReference type="RefSeq" id="WP_107245825.1">
    <property type="nucleotide sequence ID" value="NZ_PYMJ01000048.1"/>
</dbReference>
<dbReference type="Pfam" id="PF13411">
    <property type="entry name" value="MerR_1"/>
    <property type="match status" value="1"/>
</dbReference>
<dbReference type="SUPFAM" id="SSF46955">
    <property type="entry name" value="Putative DNA-binding domain"/>
    <property type="match status" value="1"/>
</dbReference>
<reference evidence="3 4" key="1">
    <citation type="submission" date="2018-01" db="EMBL/GenBank/DDBJ databases">
        <title>Whole genome sequencing of Histamine producing bacteria.</title>
        <authorList>
            <person name="Butler K."/>
        </authorList>
    </citation>
    <scope>NUCLEOTIDE SEQUENCE [LARGE SCALE GENOMIC DNA]</scope>
    <source>
        <strain evidence="3 4">JCM 12947</strain>
    </source>
</reference>
<dbReference type="PROSITE" id="PS50937">
    <property type="entry name" value="HTH_MERR_2"/>
    <property type="match status" value="1"/>
</dbReference>
<dbReference type="PANTHER" id="PTHR30204">
    <property type="entry name" value="REDOX-CYCLING DRUG-SENSING TRANSCRIPTIONAL ACTIVATOR SOXR"/>
    <property type="match status" value="1"/>
</dbReference>
<name>A0A2T3J754_9GAMM</name>
<dbReference type="Proteomes" id="UP000240987">
    <property type="component" value="Unassembled WGS sequence"/>
</dbReference>
<dbReference type="GO" id="GO:0003677">
    <property type="term" value="F:DNA binding"/>
    <property type="evidence" value="ECO:0007669"/>
    <property type="project" value="UniProtKB-KW"/>
</dbReference>
<feature type="domain" description="HTH merR-type" evidence="2">
    <location>
        <begin position="19"/>
        <end position="88"/>
    </location>
</feature>
<dbReference type="OrthoDB" id="8547869at2"/>
<comment type="caution">
    <text evidence="3">The sequence shown here is derived from an EMBL/GenBank/DDBJ whole genome shotgun (WGS) entry which is preliminary data.</text>
</comment>
<dbReference type="SMART" id="SM00422">
    <property type="entry name" value="HTH_MERR"/>
    <property type="match status" value="1"/>
</dbReference>
<dbReference type="PANTHER" id="PTHR30204:SF97">
    <property type="entry name" value="MERR FAMILY REGULATORY PROTEIN"/>
    <property type="match status" value="1"/>
</dbReference>
<evidence type="ECO:0000259" key="2">
    <source>
        <dbReference type="PROSITE" id="PS50937"/>
    </source>
</evidence>
<dbReference type="PRINTS" id="PR00040">
    <property type="entry name" value="HTHMERR"/>
</dbReference>
<keyword evidence="1" id="KW-0238">DNA-binding</keyword>
<protein>
    <submittedName>
        <fullName evidence="3">Transcriptional regulator MerD</fullName>
    </submittedName>
</protein>
<organism evidence="3 4">
    <name type="scientific">Photobacterium frigidiphilum</name>
    <dbReference type="NCBI Taxonomy" id="264736"/>
    <lineage>
        <taxon>Bacteria</taxon>
        <taxon>Pseudomonadati</taxon>
        <taxon>Pseudomonadota</taxon>
        <taxon>Gammaproteobacteria</taxon>
        <taxon>Vibrionales</taxon>
        <taxon>Vibrionaceae</taxon>
        <taxon>Photobacterium</taxon>
    </lineage>
</organism>
<sequence>MTISMIKLPLATSVEGRYPMTISTLAKAADASIHTVRNYMAEGLIVACSRTQGGYWLFDEPALNRLILIRTAMVAGLRLQDIKPLLAALDPQDRRKINREKVLIDAQIAQNHQQLTQLSQLLEHI</sequence>
<dbReference type="AlphaFoldDB" id="A0A2T3J754"/>
<accession>A0A2T3J754</accession>
<dbReference type="Gene3D" id="1.10.1660.10">
    <property type="match status" value="1"/>
</dbReference>
<evidence type="ECO:0000313" key="3">
    <source>
        <dbReference type="EMBL" id="PSU44555.1"/>
    </source>
</evidence>
<dbReference type="GO" id="GO:0003700">
    <property type="term" value="F:DNA-binding transcription factor activity"/>
    <property type="evidence" value="ECO:0007669"/>
    <property type="project" value="InterPro"/>
</dbReference>
<evidence type="ECO:0000313" key="4">
    <source>
        <dbReference type="Proteomes" id="UP000240987"/>
    </source>
</evidence>
<dbReference type="EMBL" id="PYMJ01000048">
    <property type="protein sequence ID" value="PSU44555.1"/>
    <property type="molecule type" value="Genomic_DNA"/>
</dbReference>